<proteinExistence type="predicted"/>
<dbReference type="PROSITE" id="PS01124">
    <property type="entry name" value="HTH_ARAC_FAMILY_2"/>
    <property type="match status" value="1"/>
</dbReference>
<dbReference type="PRINTS" id="PR00032">
    <property type="entry name" value="HTHARAC"/>
</dbReference>
<gene>
    <name evidence="5" type="primary">rhaS_1</name>
    <name evidence="5" type="ORF">ERS852471_00827</name>
</gene>
<accession>A0A174BQP4</accession>
<keyword evidence="2" id="KW-0238">DNA-binding</keyword>
<sequence length="389" mass="45414">MYDKTSSAQFKKYGSIYDEPKDLHSDELIQREVVTTDRVISSLYHFSEPVYVEVKDGMAYILIGDSSDGEFKLFGIHRNLEIKANMYFNIIPMMDQVKFNLIIPPNYNLNIEFLNPPYEYNRILPTINIPEIMAYYYTIKSPNYKFKGERHNIYELTFVDNGTLETSIDNVSYTLNSYDLIIYGKNQLHTQNVNSDSSCSYLTVMFDMECKDDSLICNRVFHCRKELYKAIRTFAKNISSTLPYTQNLILSNFHEIIIRLFQYDYLGTESDKLPTETQQYFQDELLEGILAYIDKMVCEPITIEELCGKFSVSRSSLQTLFKNNLNTSPKKYINDLKLAKSKLLIKENKYTISEIAFMLGFSSIHYFSRAFTQHFEISPSEYAQTVFKS</sequence>
<evidence type="ECO:0000313" key="5">
    <source>
        <dbReference type="EMBL" id="CUO02010.1"/>
    </source>
</evidence>
<dbReference type="InterPro" id="IPR009057">
    <property type="entry name" value="Homeodomain-like_sf"/>
</dbReference>
<evidence type="ECO:0000256" key="1">
    <source>
        <dbReference type="ARBA" id="ARBA00023015"/>
    </source>
</evidence>
<keyword evidence="3" id="KW-0804">Transcription</keyword>
<evidence type="ECO:0000256" key="2">
    <source>
        <dbReference type="ARBA" id="ARBA00023125"/>
    </source>
</evidence>
<dbReference type="SUPFAM" id="SSF51215">
    <property type="entry name" value="Regulatory protein AraC"/>
    <property type="match status" value="1"/>
</dbReference>
<dbReference type="PANTHER" id="PTHR43280:SF28">
    <property type="entry name" value="HTH-TYPE TRANSCRIPTIONAL ACTIVATOR RHAS"/>
    <property type="match status" value="1"/>
</dbReference>
<dbReference type="SMART" id="SM00342">
    <property type="entry name" value="HTH_ARAC"/>
    <property type="match status" value="1"/>
</dbReference>
<dbReference type="EMBL" id="CYZX01000004">
    <property type="protein sequence ID" value="CUO02010.1"/>
    <property type="molecule type" value="Genomic_DNA"/>
</dbReference>
<dbReference type="Proteomes" id="UP000095594">
    <property type="component" value="Unassembled WGS sequence"/>
</dbReference>
<organism evidence="5 6">
    <name type="scientific">Clostridium disporicum</name>
    <dbReference type="NCBI Taxonomy" id="84024"/>
    <lineage>
        <taxon>Bacteria</taxon>
        <taxon>Bacillati</taxon>
        <taxon>Bacillota</taxon>
        <taxon>Clostridia</taxon>
        <taxon>Eubacteriales</taxon>
        <taxon>Clostridiaceae</taxon>
        <taxon>Clostridium</taxon>
    </lineage>
</organism>
<evidence type="ECO:0000313" key="6">
    <source>
        <dbReference type="Proteomes" id="UP000095594"/>
    </source>
</evidence>
<keyword evidence="1" id="KW-0805">Transcription regulation</keyword>
<evidence type="ECO:0000256" key="3">
    <source>
        <dbReference type="ARBA" id="ARBA00023163"/>
    </source>
</evidence>
<dbReference type="InterPro" id="IPR037923">
    <property type="entry name" value="HTH-like"/>
</dbReference>
<dbReference type="GO" id="GO:0003700">
    <property type="term" value="F:DNA-binding transcription factor activity"/>
    <property type="evidence" value="ECO:0007669"/>
    <property type="project" value="InterPro"/>
</dbReference>
<reference evidence="5 6" key="1">
    <citation type="submission" date="2015-09" db="EMBL/GenBank/DDBJ databases">
        <authorList>
            <consortium name="Pathogen Informatics"/>
        </authorList>
    </citation>
    <scope>NUCLEOTIDE SEQUENCE [LARGE SCALE GENOMIC DNA]</scope>
    <source>
        <strain evidence="5 6">2789STDY5834856</strain>
    </source>
</reference>
<dbReference type="GO" id="GO:0043565">
    <property type="term" value="F:sequence-specific DNA binding"/>
    <property type="evidence" value="ECO:0007669"/>
    <property type="project" value="InterPro"/>
</dbReference>
<evidence type="ECO:0000259" key="4">
    <source>
        <dbReference type="PROSITE" id="PS01124"/>
    </source>
</evidence>
<dbReference type="InterPro" id="IPR020449">
    <property type="entry name" value="Tscrpt_reg_AraC-type_HTH"/>
</dbReference>
<dbReference type="RefSeq" id="WP_055264213.1">
    <property type="nucleotide sequence ID" value="NZ_CABIXQ010000004.1"/>
</dbReference>
<protein>
    <submittedName>
        <fullName evidence="5">AraC family transcriptional regulator</fullName>
    </submittedName>
</protein>
<dbReference type="InterPro" id="IPR014710">
    <property type="entry name" value="RmlC-like_jellyroll"/>
</dbReference>
<dbReference type="Pfam" id="PF12833">
    <property type="entry name" value="HTH_18"/>
    <property type="match status" value="1"/>
</dbReference>
<dbReference type="InterPro" id="IPR018062">
    <property type="entry name" value="HTH_AraC-typ_CS"/>
</dbReference>
<dbReference type="PROSITE" id="PS00041">
    <property type="entry name" value="HTH_ARAC_FAMILY_1"/>
    <property type="match status" value="1"/>
</dbReference>
<dbReference type="InterPro" id="IPR018060">
    <property type="entry name" value="HTH_AraC"/>
</dbReference>
<dbReference type="AlphaFoldDB" id="A0A174BQP4"/>
<dbReference type="OrthoDB" id="249627at2"/>
<feature type="domain" description="HTH araC/xylS-type" evidence="4">
    <location>
        <begin position="287"/>
        <end position="385"/>
    </location>
</feature>
<dbReference type="Gene3D" id="2.60.120.10">
    <property type="entry name" value="Jelly Rolls"/>
    <property type="match status" value="1"/>
</dbReference>
<dbReference type="PANTHER" id="PTHR43280">
    <property type="entry name" value="ARAC-FAMILY TRANSCRIPTIONAL REGULATOR"/>
    <property type="match status" value="1"/>
</dbReference>
<name>A0A174BQP4_9CLOT</name>
<dbReference type="Gene3D" id="1.10.10.60">
    <property type="entry name" value="Homeodomain-like"/>
    <property type="match status" value="2"/>
</dbReference>
<dbReference type="SUPFAM" id="SSF46689">
    <property type="entry name" value="Homeodomain-like"/>
    <property type="match status" value="2"/>
</dbReference>